<dbReference type="KEGG" id="llo:LLO_2902"/>
<gene>
    <name evidence="1" type="ordered locus">LLO_2902</name>
</gene>
<sequence length="357" mass="41647">MEKIFKILLMTLYVSDLFSANSTIDVYGIDDPIASKIISHCNRNIQKYVEMESQMGAVSPDKVDDMLLKYMKLHHQVIKEIKKYGDFNLVDVSIIYYPDKNKRYTTIDIVPSSKMFRIPKPPKREINKELTLDTETKTLFKLWSQYNEINISLLNKGSFSSKKRTCPVVHCVWGFDKKELIEYLPKFRSFANKNKRQLMDIIRLSSNNEERGNAIFILAHLDDYRSTALFLFNYIDDESDLVRNNSLRVIGGILSTHKVDHLPLEKILEALNYPLVTDRNKAAYVLYNIAHNDATTHEQIITGAGNILINLLKLQQPNNHDPAYLILKEISHQNYSERDYQHWQQWIDSEKNKLKQS</sequence>
<name>D3HLM1_LEGLN</name>
<dbReference type="RefSeq" id="WP_012979430.1">
    <property type="nucleotide sequence ID" value="NC_013861.1"/>
</dbReference>
<dbReference type="EMBL" id="FN650140">
    <property type="protein sequence ID" value="CBJ13341.1"/>
    <property type="molecule type" value="Genomic_DNA"/>
</dbReference>
<evidence type="ECO:0008006" key="3">
    <source>
        <dbReference type="Google" id="ProtNLM"/>
    </source>
</evidence>
<dbReference type="Proteomes" id="UP000001060">
    <property type="component" value="Chromosome"/>
</dbReference>
<protein>
    <recommendedName>
        <fullName evidence="3">HEAT repeat domain-containing protein</fullName>
    </recommendedName>
</protein>
<dbReference type="InterPro" id="IPR016024">
    <property type="entry name" value="ARM-type_fold"/>
</dbReference>
<reference evidence="1 2" key="1">
    <citation type="journal article" date="2010" name="PLoS Genet.">
        <title>Analysis of the Legionella longbeachae genome and transcriptome uncovers unique strategies to cause Legionnaires' disease.</title>
        <authorList>
            <person name="Cazalet C."/>
            <person name="Gomez-Valero L."/>
            <person name="Rusniok C."/>
            <person name="Lomma M."/>
            <person name="Dervins-Ravault D."/>
            <person name="Newton H."/>
            <person name="Sansom F."/>
            <person name="Jarraud S."/>
            <person name="Zidane N."/>
            <person name="Ma L."/>
            <person name="Bouchier C."/>
            <person name="Etienne J."/>
            <person name="Hartland E."/>
            <person name="Buchrieser C."/>
        </authorList>
    </citation>
    <scope>NUCLEOTIDE SEQUENCE [LARGE SCALE GENOMIC DNA]</scope>
    <source>
        <strain evidence="1 2">NSW150</strain>
    </source>
</reference>
<dbReference type="eggNOG" id="ENOG50342YI">
    <property type="taxonomic scope" value="Bacteria"/>
</dbReference>
<dbReference type="InterPro" id="IPR011989">
    <property type="entry name" value="ARM-like"/>
</dbReference>
<keyword evidence="2" id="KW-1185">Reference proteome</keyword>
<evidence type="ECO:0000313" key="2">
    <source>
        <dbReference type="Proteomes" id="UP000001060"/>
    </source>
</evidence>
<dbReference type="SUPFAM" id="SSF48371">
    <property type="entry name" value="ARM repeat"/>
    <property type="match status" value="1"/>
</dbReference>
<dbReference type="Gene3D" id="1.25.10.10">
    <property type="entry name" value="Leucine-rich Repeat Variant"/>
    <property type="match status" value="1"/>
</dbReference>
<accession>D3HLM1</accession>
<organism evidence="1 2">
    <name type="scientific">Legionella longbeachae serogroup 1 (strain NSW150)</name>
    <dbReference type="NCBI Taxonomy" id="661367"/>
    <lineage>
        <taxon>Bacteria</taxon>
        <taxon>Pseudomonadati</taxon>
        <taxon>Pseudomonadota</taxon>
        <taxon>Gammaproteobacteria</taxon>
        <taxon>Legionellales</taxon>
        <taxon>Legionellaceae</taxon>
        <taxon>Legionella</taxon>
    </lineage>
</organism>
<dbReference type="STRING" id="661367.LLO_2902"/>
<dbReference type="OrthoDB" id="5653336at2"/>
<evidence type="ECO:0000313" key="1">
    <source>
        <dbReference type="EMBL" id="CBJ13341.1"/>
    </source>
</evidence>
<dbReference type="AlphaFoldDB" id="D3HLM1"/>
<dbReference type="GeneID" id="40927097"/>
<proteinExistence type="predicted"/>
<dbReference type="HOGENOM" id="CLU_920692_0_0_6"/>